<dbReference type="InterPro" id="IPR029063">
    <property type="entry name" value="SAM-dependent_MTases_sf"/>
</dbReference>
<evidence type="ECO:0000313" key="8">
    <source>
        <dbReference type="Proteomes" id="UP000077521"/>
    </source>
</evidence>
<dbReference type="EMBL" id="LWDF02000135">
    <property type="protein sequence ID" value="KAE8256337.1"/>
    <property type="molecule type" value="Genomic_DNA"/>
</dbReference>
<sequence>MAPATKAETEAPPEEIITQNRRIASSFAIVKVETESQKSWDQFYMRNETRFFKDRHWTDSEFSELKSNKASNEADAASKAGGSNEADAASKASTSQQQTSMVEELEPGIISSTENARPPVLLEVGCGVGNTVYPLLEKSDVLKVHCCDFSPRAVDFVKLHPLHTPERVHAFVHDLASPQEPLHQIVSNHPIGPPTVVTLFFVLSAVPPEHHLFVLKALAECLRLSGKDSQHENVLLFRDYGHLDLAQVRFHVRADSAYREPALLSEDHPYYRRGDGTLTYFFEEDRLRKLAAEAGLEGPIEVIVKVKVNHLSLLPRTRSQHDTFAWDASKKATLAPVTTSDALSVFQSIQ</sequence>
<feature type="region of interest" description="Disordered" evidence="5">
    <location>
        <begin position="63"/>
        <end position="103"/>
    </location>
</feature>
<gene>
    <name evidence="7" type="ORF">A4X13_0g2706</name>
</gene>
<keyword evidence="8" id="KW-1185">Reference proteome</keyword>
<evidence type="ECO:0000256" key="4">
    <source>
        <dbReference type="PIRNR" id="PIRNR037755"/>
    </source>
</evidence>
<dbReference type="AlphaFoldDB" id="A0A177TBQ7"/>
<reference evidence="7" key="2">
    <citation type="journal article" date="2019" name="IMA Fungus">
        <title>Genome sequencing and comparison of five Tilletia species to identify candidate genes for the detection of regulated species infecting wheat.</title>
        <authorList>
            <person name="Nguyen H.D.T."/>
            <person name="Sultana T."/>
            <person name="Kesanakurti P."/>
            <person name="Hambleton S."/>
        </authorList>
    </citation>
    <scope>NUCLEOTIDE SEQUENCE</scope>
    <source>
        <strain evidence="7">DAOMC 236416</strain>
    </source>
</reference>
<reference evidence="7" key="1">
    <citation type="submission" date="2016-04" db="EMBL/GenBank/DDBJ databases">
        <authorList>
            <person name="Nguyen H.D."/>
            <person name="Samba Siva P."/>
            <person name="Cullis J."/>
            <person name="Levesque C.A."/>
            <person name="Hambleton S."/>
        </authorList>
    </citation>
    <scope>NUCLEOTIDE SEQUENCE</scope>
    <source>
        <strain evidence="7">DAOMC 236416</strain>
    </source>
</reference>
<dbReference type="GO" id="GO:0008757">
    <property type="term" value="F:S-adenosylmethionine-dependent methyltransferase activity"/>
    <property type="evidence" value="ECO:0007669"/>
    <property type="project" value="UniProtKB-ARBA"/>
</dbReference>
<evidence type="ECO:0000259" key="6">
    <source>
        <dbReference type="Pfam" id="PF08242"/>
    </source>
</evidence>
<keyword evidence="2 4" id="KW-0489">Methyltransferase</keyword>
<dbReference type="Pfam" id="PF08242">
    <property type="entry name" value="Methyltransf_12"/>
    <property type="match status" value="1"/>
</dbReference>
<evidence type="ECO:0000256" key="3">
    <source>
        <dbReference type="ARBA" id="ARBA00022679"/>
    </source>
</evidence>
<dbReference type="Gene3D" id="3.40.50.150">
    <property type="entry name" value="Vaccinia Virus protein VP39"/>
    <property type="match status" value="1"/>
</dbReference>
<dbReference type="PANTHER" id="PTHR22809:SF5">
    <property type="entry name" value="TRNA N(3)-METHYLCYTIDINE METHYLTRANSFERASE METTL6"/>
    <property type="match status" value="1"/>
</dbReference>
<dbReference type="SUPFAM" id="SSF53335">
    <property type="entry name" value="S-adenosyl-L-methionine-dependent methyltransferases"/>
    <property type="match status" value="1"/>
</dbReference>
<dbReference type="OrthoDB" id="417697at2759"/>
<evidence type="ECO:0000256" key="1">
    <source>
        <dbReference type="ARBA" id="ARBA00009725"/>
    </source>
</evidence>
<keyword evidence="3 4" id="KW-0808">Transferase</keyword>
<dbReference type="InterPro" id="IPR026113">
    <property type="entry name" value="METTL2/6/8-like"/>
</dbReference>
<dbReference type="EC" id="2.1.1.-" evidence="4"/>
<dbReference type="PANTHER" id="PTHR22809">
    <property type="entry name" value="METHYLTRANSFERASE-RELATED"/>
    <property type="match status" value="1"/>
</dbReference>
<evidence type="ECO:0000256" key="2">
    <source>
        <dbReference type="ARBA" id="ARBA00022603"/>
    </source>
</evidence>
<protein>
    <recommendedName>
        <fullName evidence="4">tRNA N(3)-methylcytidine methyltransferase</fullName>
        <ecNumber evidence="4">2.1.1.-</ecNumber>
    </recommendedName>
</protein>
<dbReference type="Proteomes" id="UP000077521">
    <property type="component" value="Unassembled WGS sequence"/>
</dbReference>
<dbReference type="GO" id="GO:0032259">
    <property type="term" value="P:methylation"/>
    <property type="evidence" value="ECO:0007669"/>
    <property type="project" value="UniProtKB-KW"/>
</dbReference>
<feature type="compositionally biased region" description="Low complexity" evidence="5">
    <location>
        <begin position="86"/>
        <end position="100"/>
    </location>
</feature>
<accession>A0A177TBQ7</accession>
<evidence type="ECO:0000313" key="7">
    <source>
        <dbReference type="EMBL" id="KAE8256337.1"/>
    </source>
</evidence>
<proteinExistence type="inferred from homology"/>
<organism evidence="7 8">
    <name type="scientific">Tilletia indica</name>
    <dbReference type="NCBI Taxonomy" id="43049"/>
    <lineage>
        <taxon>Eukaryota</taxon>
        <taxon>Fungi</taxon>
        <taxon>Dikarya</taxon>
        <taxon>Basidiomycota</taxon>
        <taxon>Ustilaginomycotina</taxon>
        <taxon>Exobasidiomycetes</taxon>
        <taxon>Tilletiales</taxon>
        <taxon>Tilletiaceae</taxon>
        <taxon>Tilletia</taxon>
    </lineage>
</organism>
<comment type="similarity">
    <text evidence="1 4">Belongs to the methyltransferase superfamily. METL family.</text>
</comment>
<feature type="domain" description="Methyltransferase type 12" evidence="6">
    <location>
        <begin position="122"/>
        <end position="225"/>
    </location>
</feature>
<evidence type="ECO:0000256" key="5">
    <source>
        <dbReference type="SAM" id="MobiDB-lite"/>
    </source>
</evidence>
<name>A0A177TBQ7_9BASI</name>
<dbReference type="CDD" id="cd02440">
    <property type="entry name" value="AdoMet_MTases"/>
    <property type="match status" value="1"/>
</dbReference>
<dbReference type="InterPro" id="IPR013217">
    <property type="entry name" value="Methyltransf_12"/>
</dbReference>
<dbReference type="PIRSF" id="PIRSF037755">
    <property type="entry name" value="Mettl2_prd"/>
    <property type="match status" value="1"/>
</dbReference>
<comment type="caution">
    <text evidence="7">The sequence shown here is derived from an EMBL/GenBank/DDBJ whole genome shotgun (WGS) entry which is preliminary data.</text>
</comment>
<dbReference type="GO" id="GO:0008173">
    <property type="term" value="F:RNA methyltransferase activity"/>
    <property type="evidence" value="ECO:0007669"/>
    <property type="project" value="UniProtKB-ARBA"/>
</dbReference>
<comment type="function">
    <text evidence="4">S-adenosyl-L-methionine-dependent methyltransferase.</text>
</comment>